<evidence type="ECO:0000256" key="2">
    <source>
        <dbReference type="ARBA" id="ARBA00023002"/>
    </source>
</evidence>
<evidence type="ECO:0000256" key="1">
    <source>
        <dbReference type="ARBA" id="ARBA00006484"/>
    </source>
</evidence>
<proteinExistence type="inferred from homology"/>
<dbReference type="InterPro" id="IPR057326">
    <property type="entry name" value="KR_dom"/>
</dbReference>
<comment type="caution">
    <text evidence="4">The sequence shown here is derived from an EMBL/GenBank/DDBJ whole genome shotgun (WGS) entry which is preliminary data.</text>
</comment>
<dbReference type="InterPro" id="IPR036291">
    <property type="entry name" value="NAD(P)-bd_dom_sf"/>
</dbReference>
<feature type="domain" description="Ketoreductase" evidence="3">
    <location>
        <begin position="9"/>
        <end position="181"/>
    </location>
</feature>
<dbReference type="FunFam" id="3.40.50.720:FF:000084">
    <property type="entry name" value="Short-chain dehydrogenase reductase"/>
    <property type="match status" value="1"/>
</dbReference>
<dbReference type="PANTHER" id="PTHR42760">
    <property type="entry name" value="SHORT-CHAIN DEHYDROGENASES/REDUCTASES FAMILY MEMBER"/>
    <property type="match status" value="1"/>
</dbReference>
<dbReference type="RefSeq" id="WP_164435407.1">
    <property type="nucleotide sequence ID" value="NZ_JAAIKT010000083.1"/>
</dbReference>
<evidence type="ECO:0000313" key="4">
    <source>
        <dbReference type="EMBL" id="NEW76478.1"/>
    </source>
</evidence>
<dbReference type="GO" id="GO:0016616">
    <property type="term" value="F:oxidoreductase activity, acting on the CH-OH group of donors, NAD or NADP as acceptor"/>
    <property type="evidence" value="ECO:0007669"/>
    <property type="project" value="TreeGrafter"/>
</dbReference>
<name>A0A6G4AT98_9ACTN</name>
<dbReference type="SMART" id="SM00822">
    <property type="entry name" value="PKS_KR"/>
    <property type="match status" value="1"/>
</dbReference>
<organism evidence="4 5">
    <name type="scientific">Streptomyces rhizosphaericus</name>
    <dbReference type="NCBI Taxonomy" id="114699"/>
    <lineage>
        <taxon>Bacteria</taxon>
        <taxon>Bacillati</taxon>
        <taxon>Actinomycetota</taxon>
        <taxon>Actinomycetes</taxon>
        <taxon>Kitasatosporales</taxon>
        <taxon>Streptomycetaceae</taxon>
        <taxon>Streptomyces</taxon>
        <taxon>Streptomyces violaceusniger group</taxon>
    </lineage>
</organism>
<dbReference type="Pfam" id="PF13561">
    <property type="entry name" value="adh_short_C2"/>
    <property type="match status" value="1"/>
</dbReference>
<dbReference type="Gene3D" id="3.40.50.720">
    <property type="entry name" value="NAD(P)-binding Rossmann-like Domain"/>
    <property type="match status" value="1"/>
</dbReference>
<evidence type="ECO:0000259" key="3">
    <source>
        <dbReference type="SMART" id="SM00822"/>
    </source>
</evidence>
<accession>A0A6G4AT98</accession>
<comment type="similarity">
    <text evidence="1">Belongs to the short-chain dehydrogenases/reductases (SDR) family.</text>
</comment>
<dbReference type="SUPFAM" id="SSF51735">
    <property type="entry name" value="NAD(P)-binding Rossmann-fold domains"/>
    <property type="match status" value="1"/>
</dbReference>
<keyword evidence="2" id="KW-0560">Oxidoreductase</keyword>
<dbReference type="InterPro" id="IPR002347">
    <property type="entry name" value="SDR_fam"/>
</dbReference>
<dbReference type="PANTHER" id="PTHR42760:SF133">
    <property type="entry name" value="3-OXOACYL-[ACYL-CARRIER-PROTEIN] REDUCTASE"/>
    <property type="match status" value="1"/>
</dbReference>
<dbReference type="PRINTS" id="PR00081">
    <property type="entry name" value="GDHRDH"/>
</dbReference>
<gene>
    <name evidence="4" type="ORF">G4H13_40540</name>
</gene>
<evidence type="ECO:0000313" key="5">
    <source>
        <dbReference type="Proteomes" id="UP000476310"/>
    </source>
</evidence>
<dbReference type="PROSITE" id="PS00061">
    <property type="entry name" value="ADH_SHORT"/>
    <property type="match status" value="1"/>
</dbReference>
<dbReference type="PRINTS" id="PR00080">
    <property type="entry name" value="SDRFAMILY"/>
</dbReference>
<reference evidence="4" key="1">
    <citation type="submission" date="2020-02" db="EMBL/GenBank/DDBJ databases">
        <title>A new Streptomyces sp. for controlling soil-borne diseases.</title>
        <authorList>
            <person name="Li X."/>
            <person name="Tian Y."/>
            <person name="Gao K."/>
        </authorList>
    </citation>
    <scope>NUCLEOTIDE SEQUENCE [LARGE SCALE GENOMIC DNA]</scope>
    <source>
        <strain evidence="4">0250</strain>
    </source>
</reference>
<protein>
    <submittedName>
        <fullName evidence="4">SDR family oxidoreductase</fullName>
    </submittedName>
</protein>
<dbReference type="CDD" id="cd05233">
    <property type="entry name" value="SDR_c"/>
    <property type="match status" value="1"/>
</dbReference>
<sequence length="264" mass="27554">MVTILGRPGTVVVTGGASGIGLATVERLLDGVADRCAVLDLRPDREVVGRLAERFGTDRISALACDVADQDAVAGAVDRLAQAGPIAGLVNCAGTLLAKPSLDITLADLHRLFDVHVAGSLFAAQAVARTWIARNEPGAIVNLSSVASSFGWPGRLPYPIAKTGTEAMTRTLAVEWARWRIRVNAVAPGTVDSPLMAEGRRPPGVKPIEEVVDRHALGRAAAPSEIADAITFLLSESSSFMTGAVVPVDGGFTITKDSAKELTR</sequence>
<dbReference type="EMBL" id="JAAIKT010000083">
    <property type="protein sequence ID" value="NEW76478.1"/>
    <property type="molecule type" value="Genomic_DNA"/>
</dbReference>
<dbReference type="AlphaFoldDB" id="A0A6G4AT98"/>
<keyword evidence="5" id="KW-1185">Reference proteome</keyword>
<dbReference type="Proteomes" id="UP000476310">
    <property type="component" value="Unassembled WGS sequence"/>
</dbReference>
<dbReference type="InterPro" id="IPR020904">
    <property type="entry name" value="Sc_DH/Rdtase_CS"/>
</dbReference>